<gene>
    <name evidence="1" type="ORF">CEXT_770131</name>
</gene>
<dbReference type="AlphaFoldDB" id="A0AAV4N0C0"/>
<accession>A0AAV4N0C0</accession>
<protein>
    <submittedName>
        <fullName evidence="1">Uncharacterized protein</fullName>
    </submittedName>
</protein>
<dbReference type="EMBL" id="BPLR01020394">
    <property type="protein sequence ID" value="GIX78204.1"/>
    <property type="molecule type" value="Genomic_DNA"/>
</dbReference>
<name>A0AAV4N0C0_CAEEX</name>
<evidence type="ECO:0000313" key="1">
    <source>
        <dbReference type="EMBL" id="GIX78204.1"/>
    </source>
</evidence>
<comment type="caution">
    <text evidence="1">The sequence shown here is derived from an EMBL/GenBank/DDBJ whole genome shotgun (WGS) entry which is preliminary data.</text>
</comment>
<keyword evidence="2" id="KW-1185">Reference proteome</keyword>
<evidence type="ECO:0000313" key="2">
    <source>
        <dbReference type="Proteomes" id="UP001054945"/>
    </source>
</evidence>
<sequence>MVDNRIVPTWASSIIWLLTTCRPQSNWKLLQYGDGMTLSILSSVTLISKQLFIVPLSVCRLPTQYVLAINRQGQNPLLQQVQPRSTSLSFCMPRRLINALAKKVTPYGPDALILHE</sequence>
<proteinExistence type="predicted"/>
<organism evidence="1 2">
    <name type="scientific">Caerostris extrusa</name>
    <name type="common">Bark spider</name>
    <name type="synonym">Caerostris bankana</name>
    <dbReference type="NCBI Taxonomy" id="172846"/>
    <lineage>
        <taxon>Eukaryota</taxon>
        <taxon>Metazoa</taxon>
        <taxon>Ecdysozoa</taxon>
        <taxon>Arthropoda</taxon>
        <taxon>Chelicerata</taxon>
        <taxon>Arachnida</taxon>
        <taxon>Araneae</taxon>
        <taxon>Araneomorphae</taxon>
        <taxon>Entelegynae</taxon>
        <taxon>Araneoidea</taxon>
        <taxon>Araneidae</taxon>
        <taxon>Caerostris</taxon>
    </lineage>
</organism>
<dbReference type="Proteomes" id="UP001054945">
    <property type="component" value="Unassembled WGS sequence"/>
</dbReference>
<reference evidence="1 2" key="1">
    <citation type="submission" date="2021-06" db="EMBL/GenBank/DDBJ databases">
        <title>Caerostris extrusa draft genome.</title>
        <authorList>
            <person name="Kono N."/>
            <person name="Arakawa K."/>
        </authorList>
    </citation>
    <scope>NUCLEOTIDE SEQUENCE [LARGE SCALE GENOMIC DNA]</scope>
</reference>